<dbReference type="Proteomes" id="UP000406256">
    <property type="component" value="Unassembled WGS sequence"/>
</dbReference>
<sequence length="224" mass="24023">MSAATRQRLPAHIHRPIIYRTLMIAMSPHFSKGKSIATACALSLLATAALAQPNGGNIDARLKEEVIALGFKDGELPQLKPAFGNYVDAVQVGNMLYLSSAAPQAPDGTFVKGRVPDEVSPEKAMVAAKLACLRQIVRMKYVLGDLNRVKQIVYVRGKILSATGYTDQTRITDACSALYVAVFGDAGKHARTTDGTVAAPFGVTAEFETTVELKTQTDVVSEKK</sequence>
<dbReference type="Gene3D" id="3.30.1330.40">
    <property type="entry name" value="RutC-like"/>
    <property type="match status" value="1"/>
</dbReference>
<dbReference type="PANTHER" id="PTHR43760:SF1">
    <property type="entry name" value="ENDORIBONUCLEASE L-PSP_CHORISMATE MUTASE-LIKE DOMAIN-CONTAINING PROTEIN"/>
    <property type="match status" value="1"/>
</dbReference>
<dbReference type="InterPro" id="IPR035959">
    <property type="entry name" value="RutC-like_sf"/>
</dbReference>
<dbReference type="OrthoDB" id="9806350at2"/>
<dbReference type="Pfam" id="PF14588">
    <property type="entry name" value="YjgF_endoribonc"/>
    <property type="match status" value="1"/>
</dbReference>
<reference evidence="2 3" key="1">
    <citation type="submission" date="2019-08" db="EMBL/GenBank/DDBJ databases">
        <authorList>
            <person name="Peeters C."/>
        </authorList>
    </citation>
    <scope>NUCLEOTIDE SEQUENCE [LARGE SCALE GENOMIC DNA]</scope>
    <source>
        <strain evidence="2 3">LMG 31108</strain>
    </source>
</reference>
<name>A0A5E4X3L2_9BURK</name>
<evidence type="ECO:0000313" key="2">
    <source>
        <dbReference type="EMBL" id="VVE30907.1"/>
    </source>
</evidence>
<dbReference type="CDD" id="cd02199">
    <property type="entry name" value="YjgF_YER057c_UK114_like_1"/>
    <property type="match status" value="1"/>
</dbReference>
<evidence type="ECO:0000313" key="3">
    <source>
        <dbReference type="Proteomes" id="UP000406256"/>
    </source>
</evidence>
<dbReference type="InterPro" id="IPR013813">
    <property type="entry name" value="Endoribo_LPSP/chorism_mut-like"/>
</dbReference>
<evidence type="ECO:0000259" key="1">
    <source>
        <dbReference type="Pfam" id="PF14588"/>
    </source>
</evidence>
<gene>
    <name evidence="2" type="ORF">PAN31108_03625</name>
</gene>
<proteinExistence type="predicted"/>
<feature type="domain" description="Endoribonuclease L-PSP/chorismate mutase-like" evidence="1">
    <location>
        <begin position="75"/>
        <end position="192"/>
    </location>
</feature>
<keyword evidence="3" id="KW-1185">Reference proteome</keyword>
<organism evidence="2 3">
    <name type="scientific">Pandoraea anhela</name>
    <dbReference type="NCBI Taxonomy" id="2508295"/>
    <lineage>
        <taxon>Bacteria</taxon>
        <taxon>Pseudomonadati</taxon>
        <taxon>Pseudomonadota</taxon>
        <taxon>Betaproteobacteria</taxon>
        <taxon>Burkholderiales</taxon>
        <taxon>Burkholderiaceae</taxon>
        <taxon>Pandoraea</taxon>
    </lineage>
</organism>
<dbReference type="PANTHER" id="PTHR43760">
    <property type="entry name" value="ENDORIBONUCLEASE-RELATED"/>
    <property type="match status" value="1"/>
</dbReference>
<dbReference type="AlphaFoldDB" id="A0A5E4X3L2"/>
<protein>
    <submittedName>
        <fullName evidence="2">L-PSP family endoribonuclease</fullName>
    </submittedName>
</protein>
<dbReference type="SUPFAM" id="SSF55298">
    <property type="entry name" value="YjgF-like"/>
    <property type="match status" value="1"/>
</dbReference>
<dbReference type="EMBL" id="CABPSB010000014">
    <property type="protein sequence ID" value="VVE30907.1"/>
    <property type="molecule type" value="Genomic_DNA"/>
</dbReference>
<accession>A0A5E4X3L2</accession>